<comment type="caution">
    <text evidence="3">The sequence shown here is derived from an EMBL/GenBank/DDBJ whole genome shotgun (WGS) entry which is preliminary data.</text>
</comment>
<evidence type="ECO:0000313" key="3">
    <source>
        <dbReference type="EMBL" id="CAF9932825.1"/>
    </source>
</evidence>
<organism evidence="3 4">
    <name type="scientific">Gomphillus americanus</name>
    <dbReference type="NCBI Taxonomy" id="1940652"/>
    <lineage>
        <taxon>Eukaryota</taxon>
        <taxon>Fungi</taxon>
        <taxon>Dikarya</taxon>
        <taxon>Ascomycota</taxon>
        <taxon>Pezizomycotina</taxon>
        <taxon>Lecanoromycetes</taxon>
        <taxon>OSLEUM clade</taxon>
        <taxon>Ostropomycetidae</taxon>
        <taxon>Ostropales</taxon>
        <taxon>Graphidaceae</taxon>
        <taxon>Gomphilloideae</taxon>
        <taxon>Gomphillus</taxon>
    </lineage>
</organism>
<feature type="coiled-coil region" evidence="1">
    <location>
        <begin position="686"/>
        <end position="746"/>
    </location>
</feature>
<dbReference type="Proteomes" id="UP000664169">
    <property type="component" value="Unassembled WGS sequence"/>
</dbReference>
<reference evidence="3" key="1">
    <citation type="submission" date="2021-03" db="EMBL/GenBank/DDBJ databases">
        <authorList>
            <person name="Tagirdzhanova G."/>
        </authorList>
    </citation>
    <scope>NUCLEOTIDE SEQUENCE</scope>
</reference>
<feature type="compositionally biased region" description="Low complexity" evidence="2">
    <location>
        <begin position="755"/>
        <end position="770"/>
    </location>
</feature>
<evidence type="ECO:0000313" key="4">
    <source>
        <dbReference type="Proteomes" id="UP000664169"/>
    </source>
</evidence>
<gene>
    <name evidence="3" type="ORF">GOMPHAMPRED_006674</name>
</gene>
<feature type="coiled-coil region" evidence="1">
    <location>
        <begin position="342"/>
        <end position="415"/>
    </location>
</feature>
<keyword evidence="4" id="KW-1185">Reference proteome</keyword>
<name>A0A8H3IXS4_9LECA</name>
<feature type="compositionally biased region" description="Low complexity" evidence="2">
    <location>
        <begin position="780"/>
        <end position="789"/>
    </location>
</feature>
<protein>
    <submittedName>
        <fullName evidence="3">Uncharacterized protein</fullName>
    </submittedName>
</protein>
<dbReference type="AlphaFoldDB" id="A0A8H3IXS4"/>
<dbReference type="EMBL" id="CAJPDQ010000048">
    <property type="protein sequence ID" value="CAF9932825.1"/>
    <property type="molecule type" value="Genomic_DNA"/>
</dbReference>
<proteinExistence type="predicted"/>
<feature type="region of interest" description="Disordered" evidence="2">
    <location>
        <begin position="52"/>
        <end position="92"/>
    </location>
</feature>
<accession>A0A8H3IXS4</accession>
<feature type="region of interest" description="Disordered" evidence="2">
    <location>
        <begin position="752"/>
        <end position="818"/>
    </location>
</feature>
<feature type="region of interest" description="Disordered" evidence="2">
    <location>
        <begin position="1"/>
        <end position="21"/>
    </location>
</feature>
<keyword evidence="1" id="KW-0175">Coiled coil</keyword>
<sequence>MSDQKLDTTPSGPKKWDQLPRRQNETCWHGDNCHNRRCPFVHSAARDELVEFKPSRKGRKNGQPRFIDTYRPDRVSNHGLDTPTTRSEPEQMIIDPPIPGPPGARLEHTPGITTSNPVSNPADTAWGNDKTAVDVDTNTQSHSSKIKMEKMSAAKALSTSIDLRIRIHYHENQKQLSLNNLRNYESSFAGDQITEAASNCKENYDLHNNLLKQLQNDLLRFNTHYEIALVEATSCPGREGIFVTKDEAAKTEGELDDRIFESLETNRQECERMVREGDIEIFRKLAILEDNTFDISDKLTALENRQGETKEEITVTAKNNMTRIDALNAKMTERLDHISGTIKTMESHLTDLDQSLTKLQKQLTDGIELMSRTNKTSIDNIQSQINELNEGRECIENVNANHQSLRNALQAIEGSLHRLSVSNDSTNKNFTRINAELAALKLGVGNAVDGRLCTTRQYESAQLQLKIQIDGLSRQVDNLSMMGESFKHSKQKKGNKNTTWTTTSTEADTEGTVVSLSGPAIGFHSSNTCPTLAHSATMVDPLSQRVSVMEMQLLNLTRRFDGFGIDRHLESIINSIRRLWPHADVMMHRLEAIEHREKMTRDWAIHMDKLSISKAGIDAVEQLRAALHTVISSAADSKQQINELSNALATREAESDIEKLGPQCLAFLKGSADFVCLLEHLLGPQYQRIQDNHDNANNALQDKLSNLEGKLMQQGIDFEQFKSELREELKGQAQQEEARSERMTKEIRHMALSFKSDQSNQKNSSQPPDNRILAADSRGLRSSLSSTTTKAPIELGSNILQTRRSVPKKRKTVDSDDS</sequence>
<evidence type="ECO:0000256" key="1">
    <source>
        <dbReference type="SAM" id="Coils"/>
    </source>
</evidence>
<evidence type="ECO:0000256" key="2">
    <source>
        <dbReference type="SAM" id="MobiDB-lite"/>
    </source>
</evidence>